<dbReference type="PANTHER" id="PTHR43132:SF8">
    <property type="entry name" value="HTH-TYPE TRANSCRIPTIONAL REGULATOR KMTR"/>
    <property type="match status" value="1"/>
</dbReference>
<dbReference type="CDD" id="cd00090">
    <property type="entry name" value="HTH_ARSR"/>
    <property type="match status" value="1"/>
</dbReference>
<dbReference type="InterPro" id="IPR051011">
    <property type="entry name" value="Metal_resp_trans_reg"/>
</dbReference>
<dbReference type="InterPro" id="IPR036388">
    <property type="entry name" value="WH-like_DNA-bd_sf"/>
</dbReference>
<dbReference type="InterPro" id="IPR001845">
    <property type="entry name" value="HTH_ArsR_DNA-bd_dom"/>
</dbReference>
<dbReference type="Proteomes" id="UP000654471">
    <property type="component" value="Unassembled WGS sequence"/>
</dbReference>
<evidence type="ECO:0000256" key="2">
    <source>
        <dbReference type="ARBA" id="ARBA00023125"/>
    </source>
</evidence>
<evidence type="ECO:0000256" key="4">
    <source>
        <dbReference type="SAM" id="MobiDB-lite"/>
    </source>
</evidence>
<dbReference type="NCBIfam" id="NF033788">
    <property type="entry name" value="HTH_metalloreg"/>
    <property type="match status" value="1"/>
</dbReference>
<protein>
    <recommendedName>
        <fullName evidence="5">HTH arsR-type domain-containing protein</fullName>
    </recommendedName>
</protein>
<evidence type="ECO:0000259" key="5">
    <source>
        <dbReference type="PROSITE" id="PS50987"/>
    </source>
</evidence>
<dbReference type="EMBL" id="BMRP01000010">
    <property type="protein sequence ID" value="GGU66172.1"/>
    <property type="molecule type" value="Genomic_DNA"/>
</dbReference>
<keyword evidence="3" id="KW-0804">Transcription</keyword>
<keyword evidence="1" id="KW-0805">Transcription regulation</keyword>
<evidence type="ECO:0000313" key="6">
    <source>
        <dbReference type="EMBL" id="GGU66172.1"/>
    </source>
</evidence>
<comment type="caution">
    <text evidence="6">The sequence shown here is derived from an EMBL/GenBank/DDBJ whole genome shotgun (WGS) entry which is preliminary data.</text>
</comment>
<dbReference type="InterPro" id="IPR011991">
    <property type="entry name" value="ArsR-like_HTH"/>
</dbReference>
<evidence type="ECO:0000256" key="1">
    <source>
        <dbReference type="ARBA" id="ARBA00023015"/>
    </source>
</evidence>
<dbReference type="PANTHER" id="PTHR43132">
    <property type="entry name" value="ARSENICAL RESISTANCE OPERON REPRESSOR ARSR-RELATED"/>
    <property type="match status" value="1"/>
</dbReference>
<accession>A0ABQ2V4Z0</accession>
<keyword evidence="7" id="KW-1185">Reference proteome</keyword>
<dbReference type="PROSITE" id="PS50987">
    <property type="entry name" value="HTH_ARSR_2"/>
    <property type="match status" value="1"/>
</dbReference>
<evidence type="ECO:0000313" key="7">
    <source>
        <dbReference type="Proteomes" id="UP000654471"/>
    </source>
</evidence>
<dbReference type="InterPro" id="IPR036390">
    <property type="entry name" value="WH_DNA-bd_sf"/>
</dbReference>
<dbReference type="SMART" id="SM00418">
    <property type="entry name" value="HTH_ARSR"/>
    <property type="match status" value="1"/>
</dbReference>
<reference evidence="7" key="1">
    <citation type="journal article" date="2019" name="Int. J. Syst. Evol. Microbiol.">
        <title>The Global Catalogue of Microorganisms (GCM) 10K type strain sequencing project: providing services to taxonomists for standard genome sequencing and annotation.</title>
        <authorList>
            <consortium name="The Broad Institute Genomics Platform"/>
            <consortium name="The Broad Institute Genome Sequencing Center for Infectious Disease"/>
            <person name="Wu L."/>
            <person name="Ma J."/>
        </authorList>
    </citation>
    <scope>NUCLEOTIDE SEQUENCE [LARGE SCALE GENOMIC DNA]</scope>
    <source>
        <strain evidence="7">JCM 3399</strain>
    </source>
</reference>
<feature type="compositionally biased region" description="Basic and acidic residues" evidence="4">
    <location>
        <begin position="119"/>
        <end position="133"/>
    </location>
</feature>
<feature type="region of interest" description="Disordered" evidence="4">
    <location>
        <begin position="114"/>
        <end position="133"/>
    </location>
</feature>
<dbReference type="PRINTS" id="PR00778">
    <property type="entry name" value="HTHARSR"/>
</dbReference>
<evidence type="ECO:0000256" key="3">
    <source>
        <dbReference type="ARBA" id="ARBA00023163"/>
    </source>
</evidence>
<sequence length="133" mass="14301">MHALTEPDVVLFPPCTTTVPLKDAEIAAVTAVLKAVAGPIRLRLLQALADHRELSVGELTQRVGSPYAAVSQHLARLRAAGLVAVRRSGHRLLYRTANPHLPALLAAARHLAAHPAPTRPDHPSEYKAEQQPT</sequence>
<dbReference type="RefSeq" id="WP_229852316.1">
    <property type="nucleotide sequence ID" value="NZ_BMRP01000010.1"/>
</dbReference>
<organism evidence="6 7">
    <name type="scientific">Streptomyces albospinus</name>
    <dbReference type="NCBI Taxonomy" id="285515"/>
    <lineage>
        <taxon>Bacteria</taxon>
        <taxon>Bacillati</taxon>
        <taxon>Actinomycetota</taxon>
        <taxon>Actinomycetes</taxon>
        <taxon>Kitasatosporales</taxon>
        <taxon>Streptomycetaceae</taxon>
        <taxon>Streptomyces</taxon>
    </lineage>
</organism>
<gene>
    <name evidence="6" type="ORF">GCM10010211_34300</name>
</gene>
<dbReference type="Gene3D" id="1.10.10.10">
    <property type="entry name" value="Winged helix-like DNA-binding domain superfamily/Winged helix DNA-binding domain"/>
    <property type="match status" value="1"/>
</dbReference>
<dbReference type="Pfam" id="PF01022">
    <property type="entry name" value="HTH_5"/>
    <property type="match status" value="1"/>
</dbReference>
<dbReference type="SUPFAM" id="SSF46785">
    <property type="entry name" value="Winged helix' DNA-binding domain"/>
    <property type="match status" value="1"/>
</dbReference>
<keyword evidence="2" id="KW-0238">DNA-binding</keyword>
<name>A0ABQ2V4Z0_9ACTN</name>
<feature type="domain" description="HTH arsR-type" evidence="5">
    <location>
        <begin position="21"/>
        <end position="116"/>
    </location>
</feature>
<proteinExistence type="predicted"/>